<protein>
    <recommendedName>
        <fullName evidence="8">DUF4870 domain-containing protein</fullName>
    </recommendedName>
</protein>
<name>A0A1G9L6A5_9BACT</name>
<evidence type="ECO:0000256" key="2">
    <source>
        <dbReference type="ARBA" id="ARBA00022692"/>
    </source>
</evidence>
<gene>
    <name evidence="6" type="ORF">SAMN04488090_1276</name>
</gene>
<keyword evidence="3 5" id="KW-1133">Transmembrane helix</keyword>
<reference evidence="6 7" key="1">
    <citation type="submission" date="2016-10" db="EMBL/GenBank/DDBJ databases">
        <authorList>
            <person name="de Groot N.N."/>
        </authorList>
    </citation>
    <scope>NUCLEOTIDE SEQUENCE [LARGE SCALE GENOMIC DNA]</scope>
    <source>
        <strain evidence="6 7">DSM 21668</strain>
    </source>
</reference>
<evidence type="ECO:0000313" key="6">
    <source>
        <dbReference type="EMBL" id="SDL57277.1"/>
    </source>
</evidence>
<evidence type="ECO:0000256" key="3">
    <source>
        <dbReference type="ARBA" id="ARBA00022989"/>
    </source>
</evidence>
<dbReference type="Proteomes" id="UP000198901">
    <property type="component" value="Unassembled WGS sequence"/>
</dbReference>
<proteinExistence type="predicted"/>
<evidence type="ECO:0000256" key="4">
    <source>
        <dbReference type="ARBA" id="ARBA00023136"/>
    </source>
</evidence>
<evidence type="ECO:0000256" key="1">
    <source>
        <dbReference type="ARBA" id="ARBA00004141"/>
    </source>
</evidence>
<dbReference type="InterPro" id="IPR019109">
    <property type="entry name" value="MamF_MmsF"/>
</dbReference>
<dbReference type="RefSeq" id="WP_093199215.1">
    <property type="nucleotide sequence ID" value="NZ_FNGS01000002.1"/>
</dbReference>
<dbReference type="EMBL" id="FNGS01000002">
    <property type="protein sequence ID" value="SDL57277.1"/>
    <property type="molecule type" value="Genomic_DNA"/>
</dbReference>
<dbReference type="Pfam" id="PF09685">
    <property type="entry name" value="MamF_MmsF"/>
    <property type="match status" value="1"/>
</dbReference>
<keyword evidence="2 5" id="KW-0812">Transmembrane</keyword>
<organism evidence="6 7">
    <name type="scientific">Siphonobacter aquaeclarae</name>
    <dbReference type="NCBI Taxonomy" id="563176"/>
    <lineage>
        <taxon>Bacteria</taxon>
        <taxon>Pseudomonadati</taxon>
        <taxon>Bacteroidota</taxon>
        <taxon>Cytophagia</taxon>
        <taxon>Cytophagales</taxon>
        <taxon>Cytophagaceae</taxon>
        <taxon>Siphonobacter</taxon>
    </lineage>
</organism>
<evidence type="ECO:0008006" key="8">
    <source>
        <dbReference type="Google" id="ProtNLM"/>
    </source>
</evidence>
<evidence type="ECO:0000256" key="5">
    <source>
        <dbReference type="SAM" id="Phobius"/>
    </source>
</evidence>
<comment type="subcellular location">
    <subcellularLocation>
        <location evidence="1">Membrane</location>
        <topology evidence="1">Multi-pass membrane protein</topology>
    </subcellularLocation>
</comment>
<keyword evidence="7" id="KW-1185">Reference proteome</keyword>
<evidence type="ECO:0000313" key="7">
    <source>
        <dbReference type="Proteomes" id="UP000198901"/>
    </source>
</evidence>
<sequence>MENQNIPPIPPEQQLSDSDARMWGMLAHLSGIIFGFVGPLVVWLINKDKSAFVDYHGKEALNFTILLNIVIIAVAVVTCGIGGLLAPVFWAVQVIFNIIAGIKANNGEYYKYPFNWRIIK</sequence>
<feature type="transmembrane region" description="Helical" evidence="5">
    <location>
        <begin position="65"/>
        <end position="90"/>
    </location>
</feature>
<dbReference type="OrthoDB" id="9808930at2"/>
<dbReference type="AlphaFoldDB" id="A0A1G9L6A5"/>
<accession>A0A1G9L6A5</accession>
<keyword evidence="4 5" id="KW-0472">Membrane</keyword>
<feature type="transmembrane region" description="Helical" evidence="5">
    <location>
        <begin position="20"/>
        <end position="45"/>
    </location>
</feature>